<proteinExistence type="predicted"/>
<sequence>MKTLLLATLMLTLVGLAFCIPATARNGRSTQLPSRNRGGKISGESDKAVAKSVLQNPGREPVGDVSEFESNSTNPNVVESLKRSRRIEEKSRPRGKKRIEGTTTPATIAAITMTTAAMPQAAELSKTSESDFVFENDKTFQQENEEKSVDVATKPPVIENLENTTTESAVTTTKVDVIERTSKTEPATSKKQDSGESVLKPSRACGCYRRWPSHDDYHQIPPEYSVPQIGVPQYEPPITSWNFNGPYDFYPSPPSVERPPWNPFQEQPYETPYYPPWPEEEQFYEMEPYWGNNRMHTNEGRCHSKKSVTTPSTTTPSPIVTETTTATTTTTTPVQPTTAAAAAATKPAITTPIPKSSSTWLGIENLLEAYKSDLMNDADASSRKQLSKMFHEIIQNYEPLVNSTVDKKME</sequence>
<feature type="chain" id="PRO_5047247988" evidence="2">
    <location>
        <begin position="20"/>
        <end position="410"/>
    </location>
</feature>
<keyword evidence="2" id="KW-0732">Signal</keyword>
<dbReference type="EMBL" id="JAKROA010000016">
    <property type="protein sequence ID" value="KAL5103747.1"/>
    <property type="molecule type" value="Genomic_DNA"/>
</dbReference>
<evidence type="ECO:0000313" key="3">
    <source>
        <dbReference type="EMBL" id="KAL5103747.1"/>
    </source>
</evidence>
<feature type="compositionally biased region" description="Low complexity" evidence="1">
    <location>
        <begin position="307"/>
        <end position="320"/>
    </location>
</feature>
<evidence type="ECO:0000256" key="2">
    <source>
        <dbReference type="SAM" id="SignalP"/>
    </source>
</evidence>
<gene>
    <name evidence="3" type="ORF">TcWFU_007175</name>
</gene>
<evidence type="ECO:0000313" key="4">
    <source>
        <dbReference type="Proteomes" id="UP001651158"/>
    </source>
</evidence>
<keyword evidence="4" id="KW-1185">Reference proteome</keyword>
<feature type="compositionally biased region" description="Basic and acidic residues" evidence="1">
    <location>
        <begin position="80"/>
        <end position="92"/>
    </location>
</feature>
<dbReference type="Proteomes" id="UP001651158">
    <property type="component" value="Unassembled WGS sequence"/>
</dbReference>
<feature type="region of interest" description="Disordered" evidence="1">
    <location>
        <begin position="26"/>
        <end position="99"/>
    </location>
</feature>
<feature type="compositionally biased region" description="Polar residues" evidence="1">
    <location>
        <begin position="68"/>
        <end position="77"/>
    </location>
</feature>
<feature type="signal peptide" evidence="2">
    <location>
        <begin position="1"/>
        <end position="19"/>
    </location>
</feature>
<reference evidence="3 4" key="1">
    <citation type="journal article" date="2022" name="Front. Cell. Infect. Microbiol.">
        <title>The Genomes of Two Strains of Taenia crassiceps the Animal Model for the Study of Human Cysticercosis.</title>
        <authorList>
            <person name="Bobes R.J."/>
            <person name="Estrada K."/>
            <person name="Rios-Valencia D.G."/>
            <person name="Calderon-Gallegos A."/>
            <person name="de la Torre P."/>
            <person name="Carrero J.C."/>
            <person name="Sanchez-Flores A."/>
            <person name="Laclette J.P."/>
        </authorList>
    </citation>
    <scope>NUCLEOTIDE SEQUENCE [LARGE SCALE GENOMIC DNA]</scope>
    <source>
        <strain evidence="3">WFUcys</strain>
    </source>
</reference>
<evidence type="ECO:0000256" key="1">
    <source>
        <dbReference type="SAM" id="MobiDB-lite"/>
    </source>
</evidence>
<organism evidence="3 4">
    <name type="scientific">Taenia crassiceps</name>
    <dbReference type="NCBI Taxonomy" id="6207"/>
    <lineage>
        <taxon>Eukaryota</taxon>
        <taxon>Metazoa</taxon>
        <taxon>Spiralia</taxon>
        <taxon>Lophotrochozoa</taxon>
        <taxon>Platyhelminthes</taxon>
        <taxon>Cestoda</taxon>
        <taxon>Eucestoda</taxon>
        <taxon>Cyclophyllidea</taxon>
        <taxon>Taeniidae</taxon>
        <taxon>Taenia</taxon>
    </lineage>
</organism>
<feature type="region of interest" description="Disordered" evidence="1">
    <location>
        <begin position="301"/>
        <end position="320"/>
    </location>
</feature>
<comment type="caution">
    <text evidence="3">The sequence shown here is derived from an EMBL/GenBank/DDBJ whole genome shotgun (WGS) entry which is preliminary data.</text>
</comment>
<name>A0ABR4Q2F1_9CEST</name>
<accession>A0ABR4Q2F1</accession>
<protein>
    <submittedName>
        <fullName evidence="3">Uncharacterized protein</fullName>
    </submittedName>
</protein>